<feature type="transmembrane region" description="Helical" evidence="1">
    <location>
        <begin position="39"/>
        <end position="55"/>
    </location>
</feature>
<gene>
    <name evidence="2" type="ORF">TNIN_491981</name>
</gene>
<evidence type="ECO:0000256" key="1">
    <source>
        <dbReference type="SAM" id="Phobius"/>
    </source>
</evidence>
<dbReference type="Proteomes" id="UP000886998">
    <property type="component" value="Unassembled WGS sequence"/>
</dbReference>
<accession>A0A8X6YWU2</accession>
<dbReference type="AlphaFoldDB" id="A0A8X6YWU2"/>
<keyword evidence="3" id="KW-1185">Reference proteome</keyword>
<comment type="caution">
    <text evidence="2">The sequence shown here is derived from an EMBL/GenBank/DDBJ whole genome shotgun (WGS) entry which is preliminary data.</text>
</comment>
<proteinExistence type="predicted"/>
<organism evidence="2 3">
    <name type="scientific">Trichonephila inaurata madagascariensis</name>
    <dbReference type="NCBI Taxonomy" id="2747483"/>
    <lineage>
        <taxon>Eukaryota</taxon>
        <taxon>Metazoa</taxon>
        <taxon>Ecdysozoa</taxon>
        <taxon>Arthropoda</taxon>
        <taxon>Chelicerata</taxon>
        <taxon>Arachnida</taxon>
        <taxon>Araneae</taxon>
        <taxon>Araneomorphae</taxon>
        <taxon>Entelegynae</taxon>
        <taxon>Araneoidea</taxon>
        <taxon>Nephilidae</taxon>
        <taxon>Trichonephila</taxon>
        <taxon>Trichonephila inaurata</taxon>
    </lineage>
</organism>
<keyword evidence="1" id="KW-1133">Transmembrane helix</keyword>
<keyword evidence="1" id="KW-0812">Transmembrane</keyword>
<name>A0A8X6YWU2_9ARAC</name>
<dbReference type="EMBL" id="BMAV01023090">
    <property type="protein sequence ID" value="GFY78601.1"/>
    <property type="molecule type" value="Genomic_DNA"/>
</dbReference>
<keyword evidence="1" id="KW-0472">Membrane</keyword>
<protein>
    <submittedName>
        <fullName evidence="2">Uncharacterized protein</fullName>
    </submittedName>
</protein>
<sequence>MWTRRWNGQLRGRSYETVPLLTFKPFTLPRKRSFKMARYVKISSSLLVILSYWFLPSDYRLSDYVVTGKQGVKGSRWEQGGSGLCIPILGKTTLHSVVGKAVLIAA</sequence>
<reference evidence="2" key="1">
    <citation type="submission" date="2020-08" db="EMBL/GenBank/DDBJ databases">
        <title>Multicomponent nature underlies the extraordinary mechanical properties of spider dragline silk.</title>
        <authorList>
            <person name="Kono N."/>
            <person name="Nakamura H."/>
            <person name="Mori M."/>
            <person name="Yoshida Y."/>
            <person name="Ohtoshi R."/>
            <person name="Malay A.D."/>
            <person name="Moran D.A.P."/>
            <person name="Tomita M."/>
            <person name="Numata K."/>
            <person name="Arakawa K."/>
        </authorList>
    </citation>
    <scope>NUCLEOTIDE SEQUENCE</scope>
</reference>
<evidence type="ECO:0000313" key="3">
    <source>
        <dbReference type="Proteomes" id="UP000886998"/>
    </source>
</evidence>
<evidence type="ECO:0000313" key="2">
    <source>
        <dbReference type="EMBL" id="GFY78601.1"/>
    </source>
</evidence>